<dbReference type="InterPro" id="IPR015946">
    <property type="entry name" value="KH_dom-like_a/b"/>
</dbReference>
<protein>
    <submittedName>
        <fullName evidence="1">Redox protein</fullName>
    </submittedName>
</protein>
<dbReference type="EMBL" id="AP011762">
    <property type="protein sequence ID" value="BAL56934.1"/>
    <property type="molecule type" value="Genomic_DNA"/>
</dbReference>
<accession>H5SL98</accession>
<dbReference type="SUPFAM" id="SSF82784">
    <property type="entry name" value="OsmC-like"/>
    <property type="match status" value="1"/>
</dbReference>
<gene>
    <name evidence="1" type="ORF">HGMM_F45G04C07</name>
</gene>
<dbReference type="Gene3D" id="2.20.25.10">
    <property type="match status" value="1"/>
</dbReference>
<reference evidence="1" key="1">
    <citation type="journal article" date="2005" name="Environ. Microbiol.">
        <title>Genetic and functional properties of uncultivated thermophilic crenarchaeotes from a subsurface gold mine as revealed by analysis of genome fragments.</title>
        <authorList>
            <person name="Nunoura T."/>
            <person name="Hirayama H."/>
            <person name="Takami H."/>
            <person name="Oida H."/>
            <person name="Nishi S."/>
            <person name="Shimamura S."/>
            <person name="Suzuki Y."/>
            <person name="Inagaki F."/>
            <person name="Takai K."/>
            <person name="Nealson K.H."/>
            <person name="Horikoshi K."/>
        </authorList>
    </citation>
    <scope>NUCLEOTIDE SEQUENCE</scope>
</reference>
<dbReference type="InterPro" id="IPR003718">
    <property type="entry name" value="OsmC/Ohr_fam"/>
</dbReference>
<dbReference type="AlphaFoldDB" id="H5SL98"/>
<dbReference type="PANTHER" id="PTHR34352">
    <property type="entry name" value="PROTEIN YHFA"/>
    <property type="match status" value="1"/>
</dbReference>
<reference evidence="1" key="2">
    <citation type="journal article" date="2012" name="PLoS ONE">
        <title>A Deeply Branching Thermophilic Bacterium with an Ancient Acetyl-CoA Pathway Dominates a Subsurface Ecosystem.</title>
        <authorList>
            <person name="Takami H."/>
            <person name="Noguchi H."/>
            <person name="Takaki Y."/>
            <person name="Uchiyama I."/>
            <person name="Toyoda A."/>
            <person name="Nishi S."/>
            <person name="Chee G.-J."/>
            <person name="Arai W."/>
            <person name="Nunoura T."/>
            <person name="Itoh T."/>
            <person name="Hattori M."/>
            <person name="Takai K."/>
        </authorList>
    </citation>
    <scope>NUCLEOTIDE SEQUENCE</scope>
</reference>
<sequence>MIMEAKVTWKGRLTFEGLSDSGFPVRLDTDPAVGGDNNGIRPMELMAMSLAGCTAMDVISILMKKRQDVTGFEVRVHADRADEHPKVFTRAVIEYHVTGHQVDEAAVVRAIELSATRYCPAQGMLARIIPIDLHYKIYEEENGQVRLVKEGSYPPQRG</sequence>
<dbReference type="Gene3D" id="3.30.300.20">
    <property type="match status" value="1"/>
</dbReference>
<dbReference type="InterPro" id="IPR036102">
    <property type="entry name" value="OsmC/Ohrsf"/>
</dbReference>
<organism evidence="1">
    <name type="scientific">uncultured Chloroflexota bacterium</name>
    <dbReference type="NCBI Taxonomy" id="166587"/>
    <lineage>
        <taxon>Bacteria</taxon>
        <taxon>Bacillati</taxon>
        <taxon>Chloroflexota</taxon>
        <taxon>environmental samples</taxon>
    </lineage>
</organism>
<evidence type="ECO:0000313" key="1">
    <source>
        <dbReference type="EMBL" id="BAL56934.1"/>
    </source>
</evidence>
<dbReference type="PANTHER" id="PTHR34352:SF1">
    <property type="entry name" value="PROTEIN YHFA"/>
    <property type="match status" value="1"/>
</dbReference>
<dbReference type="Pfam" id="PF02566">
    <property type="entry name" value="OsmC"/>
    <property type="match status" value="1"/>
</dbReference>
<name>H5SL98_9CHLR</name>
<proteinExistence type="predicted"/>